<reference evidence="1 2" key="1">
    <citation type="submission" date="2016-02" db="EMBL/GenBank/DDBJ databases">
        <authorList>
            <person name="Wen L."/>
            <person name="He K."/>
            <person name="Yang H."/>
        </authorList>
    </citation>
    <scope>NUCLEOTIDE SEQUENCE [LARGE SCALE GENOMIC DNA]</scope>
    <source>
        <strain evidence="1 2">DSM 22607</strain>
    </source>
</reference>
<proteinExistence type="predicted"/>
<accession>A0A136Q0S1</accession>
<gene>
    <name evidence="1" type="ORF">HMPREF3293_02929</name>
</gene>
<organism evidence="1 2">
    <name type="scientific">Christensenella minuta</name>
    <dbReference type="NCBI Taxonomy" id="626937"/>
    <lineage>
        <taxon>Bacteria</taxon>
        <taxon>Bacillati</taxon>
        <taxon>Bacillota</taxon>
        <taxon>Clostridia</taxon>
        <taxon>Christensenellales</taxon>
        <taxon>Christensenellaceae</taxon>
        <taxon>Christensenella</taxon>
    </lineage>
</organism>
<keyword evidence="2" id="KW-1185">Reference proteome</keyword>
<sequence>MFWAPEWISKGGGPFGRALKSLLPGVRVYDRIRYAGLAV</sequence>
<name>A0A136Q0S1_9FIRM</name>
<evidence type="ECO:0000313" key="1">
    <source>
        <dbReference type="EMBL" id="KXK64280.1"/>
    </source>
</evidence>
<dbReference type="STRING" id="626937.HMPREF3293_02929"/>
<dbReference type="EMBL" id="LSZW01000065">
    <property type="protein sequence ID" value="KXK64280.1"/>
    <property type="molecule type" value="Genomic_DNA"/>
</dbReference>
<dbReference type="Proteomes" id="UP000070366">
    <property type="component" value="Unassembled WGS sequence"/>
</dbReference>
<dbReference type="AlphaFoldDB" id="A0A136Q0S1"/>
<evidence type="ECO:0000313" key="2">
    <source>
        <dbReference type="Proteomes" id="UP000070366"/>
    </source>
</evidence>
<protein>
    <submittedName>
        <fullName evidence="1">Uncharacterized protein</fullName>
    </submittedName>
</protein>
<comment type="caution">
    <text evidence="1">The sequence shown here is derived from an EMBL/GenBank/DDBJ whole genome shotgun (WGS) entry which is preliminary data.</text>
</comment>